<dbReference type="GO" id="GO:0005576">
    <property type="term" value="C:extracellular region"/>
    <property type="evidence" value="ECO:0007669"/>
    <property type="project" value="UniProtKB-SubCell"/>
</dbReference>
<evidence type="ECO:0000256" key="8">
    <source>
        <dbReference type="ARBA" id="ARBA00023180"/>
    </source>
</evidence>
<dbReference type="STRING" id="1287681.M7T0M5"/>
<keyword evidence="6" id="KW-0732">Signal</keyword>
<dbReference type="GO" id="GO:0004557">
    <property type="term" value="F:alpha-galactosidase activity"/>
    <property type="evidence" value="ECO:0007669"/>
    <property type="project" value="UniProtKB-EC"/>
</dbReference>
<sequence length="327" mass="35850">MNSLKYVSLLCAGAGALILPDGVGRLPALGWSSWNAYGCEIDESSFLDTANAMDAGYEYVNIDDCWSVQDSRDSETQQIIPDPERFPDGISGLAKKIHDLGLKLGIYSSAGTMTCAGYPASIGYESIDAATFAAWGIDLARFDWILQILNVNSFILNDVDFWGHNDADMLEVGSDNITQAETRTHFALWAAMKSPLLIGTDLQKLSQENIDILLNPYLLAFNQDPVYGAAAKPYRWGVNPDWTWNMTNPAEYWSGESQNGTLVLIMNTLGESRNMTADFNEIPSLKSDGAFKAIDVWTGEELGEFQEGVTVTVGSHDTAVLLFQKSI</sequence>
<dbReference type="GO" id="GO:0005975">
    <property type="term" value="P:carbohydrate metabolic process"/>
    <property type="evidence" value="ECO:0007669"/>
    <property type="project" value="InterPro"/>
</dbReference>
<dbReference type="PROSITE" id="PS00512">
    <property type="entry name" value="ALPHA_GALACTOSIDASE"/>
    <property type="match status" value="1"/>
</dbReference>
<keyword evidence="5" id="KW-0964">Secreted</keyword>
<feature type="domain" description="Alpha galactosidase C-terminal" evidence="11">
    <location>
        <begin position="248"/>
        <end position="322"/>
    </location>
</feature>
<dbReference type="InterPro" id="IPR017853">
    <property type="entry name" value="GH"/>
</dbReference>
<dbReference type="Gene3D" id="2.60.40.1180">
    <property type="entry name" value="Golgi alpha-mannosidase II"/>
    <property type="match status" value="1"/>
</dbReference>
<evidence type="ECO:0000256" key="4">
    <source>
        <dbReference type="ARBA" id="ARBA00009743"/>
    </source>
</evidence>
<comment type="similarity">
    <text evidence="4 10">Belongs to the glycosyl hydrolase 27 family.</text>
</comment>
<evidence type="ECO:0000256" key="9">
    <source>
        <dbReference type="ARBA" id="ARBA00023295"/>
    </source>
</evidence>
<dbReference type="OrthoDB" id="5795902at2759"/>
<evidence type="ECO:0000256" key="1">
    <source>
        <dbReference type="ARBA" id="ARBA00001255"/>
    </source>
</evidence>
<evidence type="ECO:0000256" key="7">
    <source>
        <dbReference type="ARBA" id="ARBA00022801"/>
    </source>
</evidence>
<dbReference type="Pfam" id="PF16499">
    <property type="entry name" value="Melibiase_2"/>
    <property type="match status" value="2"/>
</dbReference>
<dbReference type="InterPro" id="IPR013780">
    <property type="entry name" value="Glyco_hydro_b"/>
</dbReference>
<dbReference type="SUPFAM" id="SSF51011">
    <property type="entry name" value="Glycosyl hydrolase domain"/>
    <property type="match status" value="1"/>
</dbReference>
<evidence type="ECO:0000256" key="6">
    <source>
        <dbReference type="ARBA" id="ARBA00022729"/>
    </source>
</evidence>
<dbReference type="EMBL" id="KB705880">
    <property type="protein sequence ID" value="EMR70378.1"/>
    <property type="molecule type" value="Genomic_DNA"/>
</dbReference>
<comment type="catalytic activity">
    <reaction evidence="1 10">
        <text>Hydrolysis of terminal, non-reducing alpha-D-galactose residues in alpha-D-galactosides, including galactose oligosaccharides, galactomannans and galactolipids.</text>
        <dbReference type="EC" id="3.2.1.22"/>
    </reaction>
</comment>
<evidence type="ECO:0000313" key="13">
    <source>
        <dbReference type="Proteomes" id="UP000012174"/>
    </source>
</evidence>
<dbReference type="OMA" id="HACNINE"/>
<dbReference type="eggNOG" id="KOG2366">
    <property type="taxonomic scope" value="Eukaryota"/>
</dbReference>
<keyword evidence="13" id="KW-1185">Reference proteome</keyword>
<dbReference type="InterPro" id="IPR013785">
    <property type="entry name" value="Aldolase_TIM"/>
</dbReference>
<keyword evidence="8" id="KW-0325">Glycoprotein</keyword>
<proteinExistence type="inferred from homology"/>
<comment type="subcellular location">
    <subcellularLocation>
        <location evidence="3">Secreted</location>
    </subcellularLocation>
</comment>
<evidence type="ECO:0000313" key="12">
    <source>
        <dbReference type="EMBL" id="EMR70378.1"/>
    </source>
</evidence>
<dbReference type="EC" id="3.2.1.22" evidence="10"/>
<dbReference type="InterPro" id="IPR041233">
    <property type="entry name" value="Melibiase_C"/>
</dbReference>
<dbReference type="PRINTS" id="PR00740">
    <property type="entry name" value="GLHYDRLASE27"/>
</dbReference>
<dbReference type="SUPFAM" id="SSF51445">
    <property type="entry name" value="(Trans)glycosidases"/>
    <property type="match status" value="1"/>
</dbReference>
<dbReference type="KEGG" id="ela:UCREL1_2616"/>
<dbReference type="Proteomes" id="UP000012174">
    <property type="component" value="Unassembled WGS sequence"/>
</dbReference>
<dbReference type="InterPro" id="IPR002241">
    <property type="entry name" value="Glyco_hydro_27"/>
</dbReference>
<dbReference type="PANTHER" id="PTHR11452">
    <property type="entry name" value="ALPHA-GALACTOSIDASE/ALPHA-N-ACETYLGALACTOSAMINIDASE"/>
    <property type="match status" value="1"/>
</dbReference>
<keyword evidence="9 10" id="KW-0326">Glycosidase</keyword>
<gene>
    <name evidence="12" type="ORF">UCREL1_2616</name>
</gene>
<dbReference type="Pfam" id="PF17801">
    <property type="entry name" value="Melibiase_C"/>
    <property type="match status" value="1"/>
</dbReference>
<dbReference type="AlphaFoldDB" id="M7T0M5"/>
<dbReference type="CDD" id="cd14792">
    <property type="entry name" value="GH27"/>
    <property type="match status" value="1"/>
</dbReference>
<evidence type="ECO:0000256" key="2">
    <source>
        <dbReference type="ARBA" id="ARBA00003969"/>
    </source>
</evidence>
<evidence type="ECO:0000256" key="10">
    <source>
        <dbReference type="RuleBase" id="RU361168"/>
    </source>
</evidence>
<keyword evidence="7 10" id="KW-0378">Hydrolase</keyword>
<evidence type="ECO:0000259" key="11">
    <source>
        <dbReference type="Pfam" id="PF17801"/>
    </source>
</evidence>
<dbReference type="HOGENOM" id="CLU_013093_2_1_1"/>
<keyword evidence="10" id="KW-1015">Disulfide bond</keyword>
<dbReference type="InterPro" id="IPR000111">
    <property type="entry name" value="Glyco_hydro_27/36_CS"/>
</dbReference>
<protein>
    <recommendedName>
        <fullName evidence="10">Alpha-galactosidase</fullName>
        <ecNumber evidence="10">3.2.1.22</ecNumber>
    </recommendedName>
    <alternativeName>
        <fullName evidence="10">Melibiase</fullName>
    </alternativeName>
</protein>
<name>M7T0M5_EUTLA</name>
<accession>M7T0M5</accession>
<organism evidence="12 13">
    <name type="scientific">Eutypa lata (strain UCR-EL1)</name>
    <name type="common">Grapevine dieback disease fungus</name>
    <name type="synonym">Eutypa armeniacae</name>
    <dbReference type="NCBI Taxonomy" id="1287681"/>
    <lineage>
        <taxon>Eukaryota</taxon>
        <taxon>Fungi</taxon>
        <taxon>Dikarya</taxon>
        <taxon>Ascomycota</taxon>
        <taxon>Pezizomycotina</taxon>
        <taxon>Sordariomycetes</taxon>
        <taxon>Xylariomycetidae</taxon>
        <taxon>Xylariales</taxon>
        <taxon>Diatrypaceae</taxon>
        <taxon>Eutypa</taxon>
    </lineage>
</organism>
<dbReference type="Gene3D" id="3.20.20.70">
    <property type="entry name" value="Aldolase class I"/>
    <property type="match status" value="2"/>
</dbReference>
<comment type="function">
    <text evidence="2">Hydrolyzes a variety of simple alpha-D-galactoside as well as more complex molecules such as oligosaccharides and polysaccharides.</text>
</comment>
<evidence type="ECO:0000256" key="5">
    <source>
        <dbReference type="ARBA" id="ARBA00022525"/>
    </source>
</evidence>
<dbReference type="PANTHER" id="PTHR11452:SF61">
    <property type="entry name" value="ALPHA-GALACTOSIDASE B-RELATED"/>
    <property type="match status" value="1"/>
</dbReference>
<evidence type="ECO:0000256" key="3">
    <source>
        <dbReference type="ARBA" id="ARBA00004613"/>
    </source>
</evidence>
<reference evidence="13" key="1">
    <citation type="journal article" date="2013" name="Genome Announc.">
        <title>Draft genome sequence of the grapevine dieback fungus Eutypa lata UCR-EL1.</title>
        <authorList>
            <person name="Blanco-Ulate B."/>
            <person name="Rolshausen P.E."/>
            <person name="Cantu D."/>
        </authorList>
    </citation>
    <scope>NUCLEOTIDE SEQUENCE [LARGE SCALE GENOMIC DNA]</scope>
    <source>
        <strain evidence="13">UCR-EL1</strain>
    </source>
</reference>